<gene>
    <name evidence="9" type="ORF">AAW51_3863</name>
</gene>
<evidence type="ECO:0000256" key="1">
    <source>
        <dbReference type="ARBA" id="ARBA00001974"/>
    </source>
</evidence>
<evidence type="ECO:0000313" key="10">
    <source>
        <dbReference type="Proteomes" id="UP000035352"/>
    </source>
</evidence>
<dbReference type="Pfam" id="PF02770">
    <property type="entry name" value="Acyl-CoA_dh_M"/>
    <property type="match status" value="1"/>
</dbReference>
<dbReference type="InterPro" id="IPR013786">
    <property type="entry name" value="AcylCoA_DH/ox_N"/>
</dbReference>
<evidence type="ECO:0000256" key="4">
    <source>
        <dbReference type="ARBA" id="ARBA00022827"/>
    </source>
</evidence>
<evidence type="ECO:0000259" key="6">
    <source>
        <dbReference type="Pfam" id="PF00441"/>
    </source>
</evidence>
<dbReference type="SUPFAM" id="SSF56645">
    <property type="entry name" value="Acyl-CoA dehydrogenase NM domain-like"/>
    <property type="match status" value="1"/>
</dbReference>
<dbReference type="AlphaFoldDB" id="A0A0G3BM89"/>
<sequence length="385" mass="41370">MNFNLTEEQQLLDDTVRRFVAKEYGLEQRRAVMNSASGWSREVWGQLADMGLLALHVPEAHGGLDAGAVETLVVMQALGQGLALEPFLASAVIATELLRSTGDDAQQAAWLPALASGERVAVLAHDEAPARGIDLHVDTRAHRTGDGYVLNGHKSVVLHAGAADVLLVSARTHGEADQADGVSLFLVPRDTPSVVLREYRTVDGQRAADVQLNGTYVAASGRLGAEGGAWPAIQRALDIGLAALCAEAVGVIKAVVDATIEYLQTRKQFGQPIGRFQALQHRAADLLMHYEQAKSMSIYAAVRCRHDDAAERAKALSAAKVVIGRACRFVSQQAVQLHGGMGVTDELVVSHQFKRLMAIELSLGDTDAHLQRYSELSREGRLQPA</sequence>
<dbReference type="InterPro" id="IPR009075">
    <property type="entry name" value="AcylCo_DH/oxidase_C"/>
</dbReference>
<protein>
    <submittedName>
        <fullName evidence="9">Acyl-CoA dehydrogenase</fullName>
    </submittedName>
</protein>
<dbReference type="PANTHER" id="PTHR43884:SF20">
    <property type="entry name" value="ACYL-COA DEHYDROGENASE FADE28"/>
    <property type="match status" value="1"/>
</dbReference>
<dbReference type="Pfam" id="PF02771">
    <property type="entry name" value="Acyl-CoA_dh_N"/>
    <property type="match status" value="1"/>
</dbReference>
<dbReference type="Gene3D" id="1.20.140.10">
    <property type="entry name" value="Butyryl-CoA Dehydrogenase, subunit A, domain 3"/>
    <property type="match status" value="1"/>
</dbReference>
<comment type="similarity">
    <text evidence="2">Belongs to the acyl-CoA dehydrogenase family.</text>
</comment>
<evidence type="ECO:0000259" key="8">
    <source>
        <dbReference type="Pfam" id="PF02771"/>
    </source>
</evidence>
<keyword evidence="5" id="KW-0560">Oxidoreductase</keyword>
<reference evidence="9 10" key="1">
    <citation type="submission" date="2015-05" db="EMBL/GenBank/DDBJ databases">
        <authorList>
            <person name="Tang B."/>
            <person name="Yu Y."/>
        </authorList>
    </citation>
    <scope>NUCLEOTIDE SEQUENCE [LARGE SCALE GENOMIC DNA]</scope>
    <source>
        <strain evidence="9 10">DSM 7029</strain>
    </source>
</reference>
<dbReference type="InterPro" id="IPR046373">
    <property type="entry name" value="Acyl-CoA_Oxase/DH_mid-dom_sf"/>
</dbReference>
<accession>A0A0G3BM89</accession>
<organism evidence="9 10">
    <name type="scientific">Caldimonas brevitalea</name>
    <dbReference type="NCBI Taxonomy" id="413882"/>
    <lineage>
        <taxon>Bacteria</taxon>
        <taxon>Pseudomonadati</taxon>
        <taxon>Pseudomonadota</taxon>
        <taxon>Betaproteobacteria</taxon>
        <taxon>Burkholderiales</taxon>
        <taxon>Sphaerotilaceae</taxon>
        <taxon>Caldimonas</taxon>
    </lineage>
</organism>
<dbReference type="GO" id="GO:0003995">
    <property type="term" value="F:acyl-CoA dehydrogenase activity"/>
    <property type="evidence" value="ECO:0007669"/>
    <property type="project" value="TreeGrafter"/>
</dbReference>
<comment type="cofactor">
    <cofactor evidence="1">
        <name>FAD</name>
        <dbReference type="ChEBI" id="CHEBI:57692"/>
    </cofactor>
</comment>
<dbReference type="GO" id="GO:0050660">
    <property type="term" value="F:flavin adenine dinucleotide binding"/>
    <property type="evidence" value="ECO:0007669"/>
    <property type="project" value="InterPro"/>
</dbReference>
<dbReference type="PATRIC" id="fig|413882.6.peg.4033"/>
<evidence type="ECO:0000256" key="3">
    <source>
        <dbReference type="ARBA" id="ARBA00022630"/>
    </source>
</evidence>
<dbReference type="Proteomes" id="UP000035352">
    <property type="component" value="Chromosome"/>
</dbReference>
<dbReference type="STRING" id="413882.AAW51_3863"/>
<evidence type="ECO:0000259" key="7">
    <source>
        <dbReference type="Pfam" id="PF02770"/>
    </source>
</evidence>
<feature type="domain" description="Acyl-CoA oxidase/dehydrogenase middle" evidence="7">
    <location>
        <begin position="137"/>
        <end position="209"/>
    </location>
</feature>
<dbReference type="CDD" id="cd00567">
    <property type="entry name" value="ACAD"/>
    <property type="match status" value="1"/>
</dbReference>
<keyword evidence="10" id="KW-1185">Reference proteome</keyword>
<feature type="domain" description="Acyl-CoA dehydrogenase/oxidase N-terminal" evidence="8">
    <location>
        <begin position="6"/>
        <end position="118"/>
    </location>
</feature>
<dbReference type="Pfam" id="PF00441">
    <property type="entry name" value="Acyl-CoA_dh_1"/>
    <property type="match status" value="1"/>
</dbReference>
<dbReference type="InterPro" id="IPR037069">
    <property type="entry name" value="AcylCoA_DH/ox_N_sf"/>
</dbReference>
<evidence type="ECO:0000256" key="2">
    <source>
        <dbReference type="ARBA" id="ARBA00009347"/>
    </source>
</evidence>
<dbReference type="SUPFAM" id="SSF47203">
    <property type="entry name" value="Acyl-CoA dehydrogenase C-terminal domain-like"/>
    <property type="match status" value="1"/>
</dbReference>
<dbReference type="PANTHER" id="PTHR43884">
    <property type="entry name" value="ACYL-COA DEHYDROGENASE"/>
    <property type="match status" value="1"/>
</dbReference>
<dbReference type="Gene3D" id="1.10.540.10">
    <property type="entry name" value="Acyl-CoA dehydrogenase/oxidase, N-terminal domain"/>
    <property type="match status" value="1"/>
</dbReference>
<keyword evidence="3" id="KW-0285">Flavoprotein</keyword>
<dbReference type="EMBL" id="CP011371">
    <property type="protein sequence ID" value="AKJ30554.1"/>
    <property type="molecule type" value="Genomic_DNA"/>
</dbReference>
<dbReference type="InterPro" id="IPR009100">
    <property type="entry name" value="AcylCoA_DH/oxidase_NM_dom_sf"/>
</dbReference>
<dbReference type="RefSeq" id="WP_047195900.1">
    <property type="nucleotide sequence ID" value="NZ_CP011371.1"/>
</dbReference>
<dbReference type="OrthoDB" id="9770681at2"/>
<keyword evidence="4" id="KW-0274">FAD</keyword>
<name>A0A0G3BM89_9BURK</name>
<dbReference type="KEGG" id="pbh:AAW51_3863"/>
<evidence type="ECO:0000256" key="5">
    <source>
        <dbReference type="ARBA" id="ARBA00023002"/>
    </source>
</evidence>
<dbReference type="InterPro" id="IPR036250">
    <property type="entry name" value="AcylCo_DH-like_C"/>
</dbReference>
<dbReference type="InterPro" id="IPR006091">
    <property type="entry name" value="Acyl-CoA_Oxase/DH_mid-dom"/>
</dbReference>
<evidence type="ECO:0000313" key="9">
    <source>
        <dbReference type="EMBL" id="AKJ30554.1"/>
    </source>
</evidence>
<proteinExistence type="inferred from homology"/>
<dbReference type="Gene3D" id="2.40.110.10">
    <property type="entry name" value="Butyryl-CoA Dehydrogenase, subunit A, domain 2"/>
    <property type="match status" value="1"/>
</dbReference>
<feature type="domain" description="Acyl-CoA dehydrogenase/oxidase C-terminal" evidence="6">
    <location>
        <begin position="230"/>
        <end position="370"/>
    </location>
</feature>